<evidence type="ECO:0000256" key="4">
    <source>
        <dbReference type="ARBA" id="ARBA00022576"/>
    </source>
</evidence>
<feature type="domain" description="SIS" evidence="10">
    <location>
        <begin position="288"/>
        <end position="430"/>
    </location>
</feature>
<comment type="function">
    <text evidence="8">Catalyzes the first step in hexosamine metabolism, converting fructose-6P into glucosamine-6P using glutamine as a nitrogen source.</text>
</comment>
<dbReference type="InterPro" id="IPR046348">
    <property type="entry name" value="SIS_dom_sf"/>
</dbReference>
<dbReference type="SUPFAM" id="SSF53697">
    <property type="entry name" value="SIS domain"/>
    <property type="match status" value="1"/>
</dbReference>
<dbReference type="InterPro" id="IPR035490">
    <property type="entry name" value="GlmS/FrlB_SIS"/>
</dbReference>
<evidence type="ECO:0000256" key="2">
    <source>
        <dbReference type="ARBA" id="ARBA00012916"/>
    </source>
</evidence>
<protein>
    <recommendedName>
        <fullName evidence="3 8">Glutamine--fructose-6-phosphate aminotransferase [isomerizing]</fullName>
        <ecNumber evidence="2 8">2.6.1.16</ecNumber>
    </recommendedName>
    <alternativeName>
        <fullName evidence="8">D-fructose-6-phosphate amidotransferase</fullName>
    </alternativeName>
    <alternativeName>
        <fullName evidence="8">GFAT</fullName>
    </alternativeName>
    <alternativeName>
        <fullName evidence="8">Glucosamine-6-phosphate synthase</fullName>
    </alternativeName>
    <alternativeName>
        <fullName evidence="8">Hexosephosphate aminotransferase</fullName>
    </alternativeName>
    <alternativeName>
        <fullName evidence="8">L-glutamine--D-fructose-6-phosphate amidotransferase</fullName>
    </alternativeName>
</protein>
<keyword evidence="8" id="KW-0963">Cytoplasm</keyword>
<dbReference type="EC" id="2.6.1.16" evidence="2 8"/>
<dbReference type="NCBIfam" id="NF001484">
    <property type="entry name" value="PRK00331.1"/>
    <property type="match status" value="1"/>
</dbReference>
<dbReference type="InterPro" id="IPR001347">
    <property type="entry name" value="SIS_dom"/>
</dbReference>
<feature type="active site" description="For Fru-6P isomerization activity" evidence="8">
    <location>
        <position position="609"/>
    </location>
</feature>
<comment type="subunit">
    <text evidence="8">Homodimer.</text>
</comment>
<gene>
    <name evidence="8 11" type="primary">glmS</name>
    <name evidence="11" type="ORF">JYT19_00750</name>
</gene>
<keyword evidence="5 8" id="KW-0808">Transferase</keyword>
<dbReference type="SUPFAM" id="SSF56235">
    <property type="entry name" value="N-terminal nucleophile aminohydrolases (Ntn hydrolases)"/>
    <property type="match status" value="1"/>
</dbReference>
<dbReference type="InterPro" id="IPR005855">
    <property type="entry name" value="GFAT"/>
</dbReference>
<dbReference type="Pfam" id="PF13522">
    <property type="entry name" value="GATase_6"/>
    <property type="match status" value="1"/>
</dbReference>
<dbReference type="EMBL" id="JAFITA010000008">
    <property type="protein sequence ID" value="MBN4077419.1"/>
    <property type="molecule type" value="Genomic_DNA"/>
</dbReference>
<dbReference type="Gene3D" id="3.40.50.10490">
    <property type="entry name" value="Glucose-6-phosphate isomerase like protein, domain 1"/>
    <property type="match status" value="2"/>
</dbReference>
<dbReference type="PROSITE" id="PS51464">
    <property type="entry name" value="SIS"/>
    <property type="match status" value="2"/>
</dbReference>
<feature type="domain" description="SIS" evidence="10">
    <location>
        <begin position="463"/>
        <end position="604"/>
    </location>
</feature>
<evidence type="ECO:0000259" key="9">
    <source>
        <dbReference type="PROSITE" id="PS51278"/>
    </source>
</evidence>
<organism evidence="11 12">
    <name type="scientific">Sulfobacillus acidophilus</name>
    <dbReference type="NCBI Taxonomy" id="53633"/>
    <lineage>
        <taxon>Bacteria</taxon>
        <taxon>Bacillati</taxon>
        <taxon>Bacillota</taxon>
        <taxon>Clostridia</taxon>
        <taxon>Eubacteriales</taxon>
        <taxon>Clostridiales Family XVII. Incertae Sedis</taxon>
        <taxon>Sulfobacillus</taxon>
    </lineage>
</organism>
<feature type="active site" description="Nucleophile; for GATase activity" evidence="8">
    <location>
        <position position="2"/>
    </location>
</feature>
<dbReference type="Proteomes" id="UP000765003">
    <property type="component" value="Unassembled WGS sequence"/>
</dbReference>
<dbReference type="CDD" id="cd00714">
    <property type="entry name" value="GFAT"/>
    <property type="match status" value="1"/>
</dbReference>
<reference evidence="11" key="1">
    <citation type="submission" date="2021-02" db="EMBL/GenBank/DDBJ databases">
        <title>Activity-based single-cell genomes from oceanic crustal fluid captures similar information to metagenomic and metatranscriptomic surveys with orders of magnitude less sampling.</title>
        <authorList>
            <person name="D'Angelo T.S."/>
            <person name="Orcutt B.N."/>
        </authorList>
    </citation>
    <scope>NUCLEOTIDE SEQUENCE [LARGE SCALE GENOMIC DNA]</scope>
    <source>
        <strain evidence="11">AH-315-E05</strain>
    </source>
</reference>
<dbReference type="Gene3D" id="3.60.20.10">
    <property type="entry name" value="Glutamine Phosphoribosylpyrophosphate, subunit 1, domain 1"/>
    <property type="match status" value="1"/>
</dbReference>
<dbReference type="HAMAP" id="MF_00164">
    <property type="entry name" value="GlmS"/>
    <property type="match status" value="1"/>
</dbReference>
<evidence type="ECO:0000256" key="7">
    <source>
        <dbReference type="ARBA" id="ARBA00022962"/>
    </source>
</evidence>
<dbReference type="CDD" id="cd05008">
    <property type="entry name" value="SIS_GlmS_GlmD_1"/>
    <property type="match status" value="1"/>
</dbReference>
<feature type="initiator methionine" description="Removed" evidence="8">
    <location>
        <position position="1"/>
    </location>
</feature>
<keyword evidence="4 8" id="KW-0032">Aminotransferase</keyword>
<dbReference type="Pfam" id="PF01380">
    <property type="entry name" value="SIS"/>
    <property type="match status" value="2"/>
</dbReference>
<dbReference type="InterPro" id="IPR029055">
    <property type="entry name" value="Ntn_hydrolases_N"/>
</dbReference>
<evidence type="ECO:0000256" key="8">
    <source>
        <dbReference type="HAMAP-Rule" id="MF_00164"/>
    </source>
</evidence>
<dbReference type="NCBIfam" id="TIGR01135">
    <property type="entry name" value="glmS"/>
    <property type="match status" value="1"/>
</dbReference>
<evidence type="ECO:0000313" key="12">
    <source>
        <dbReference type="Proteomes" id="UP000765003"/>
    </source>
</evidence>
<keyword evidence="12" id="KW-1185">Reference proteome</keyword>
<dbReference type="PROSITE" id="PS51278">
    <property type="entry name" value="GATASE_TYPE_2"/>
    <property type="match status" value="1"/>
</dbReference>
<dbReference type="InterPro" id="IPR017932">
    <property type="entry name" value="GATase_2_dom"/>
</dbReference>
<evidence type="ECO:0000259" key="10">
    <source>
        <dbReference type="PROSITE" id="PS51464"/>
    </source>
</evidence>
<dbReference type="InterPro" id="IPR035466">
    <property type="entry name" value="GlmS/AgaS_SIS"/>
</dbReference>
<comment type="caution">
    <text evidence="11">The sequence shown here is derived from an EMBL/GenBank/DDBJ whole genome shotgun (WGS) entry which is preliminary data.</text>
</comment>
<dbReference type="GO" id="GO:0004360">
    <property type="term" value="F:glutamine-fructose-6-phosphate transaminase (isomerizing) activity"/>
    <property type="evidence" value="ECO:0007669"/>
    <property type="project" value="UniProtKB-EC"/>
</dbReference>
<keyword evidence="6" id="KW-0677">Repeat</keyword>
<evidence type="ECO:0000256" key="5">
    <source>
        <dbReference type="ARBA" id="ARBA00022679"/>
    </source>
</evidence>
<evidence type="ECO:0000256" key="3">
    <source>
        <dbReference type="ARBA" id="ARBA00016090"/>
    </source>
</evidence>
<dbReference type="PANTHER" id="PTHR10937">
    <property type="entry name" value="GLUCOSAMINE--FRUCTOSE-6-PHOSPHATE AMINOTRANSFERASE, ISOMERIZING"/>
    <property type="match status" value="1"/>
</dbReference>
<keyword evidence="7" id="KW-0315">Glutamine amidotransferase</keyword>
<comment type="subcellular location">
    <subcellularLocation>
        <location evidence="8">Cytoplasm</location>
    </subcellularLocation>
</comment>
<accession>A0ABS3AZ57</accession>
<sequence length="614" mass="67404">MCGIVGYIGNDNAQSILIDGLKRLEYRGYDSAGIATLNIKNGSCQTLVRKSFGKLENLCNFLKKSPCRGTVGIGHTRWATHGKPSTENAHPHSCNRISVVHNGIIENYHEILEELLAQKRKILSQTDTEIIAHLIALEKSKGNNLKKAMQNALLKIKGAFALAVLDENEPNHILCAKEGSPLIIGEGDDAMFVASDFPALLPYTNKFLVLKDGDIADISKQSINIFDKKGTKKKRETKVISYSAKMIEKGEYKHFLHKEIHEQPKAIADTILGRLKFKGQNIWLEGIDTQKLKAINRVLIVACGTSFHSAMIGKQIIEEKAKIPVEIELASEFRYRNCILDKNTLVIGISQSGETADTIGALNSAKSRGMALLAICNAIDSAIARLCEDDAGIFYTRAGPEISVASTKAFTTQVAALHLLALTFAYLNKSLHKGEILKEIEKLKTIPKVIESVLACEKDIAKVAQNVASADHMLFLGRGILYPIALEGALKMKEISYLHAEGYAAGEMKHGPIALIDENMPVVVLAAKGQGYEKIVSNLEEVKARNGRVLVLCDKNDKKLIKRSDMNFLLPFCDSTILPFVAAIPLQLFAYHVALIRGTDVDQPRNLAKSVTVE</sequence>
<evidence type="ECO:0000256" key="1">
    <source>
        <dbReference type="ARBA" id="ARBA00001031"/>
    </source>
</evidence>
<evidence type="ECO:0000313" key="11">
    <source>
        <dbReference type="EMBL" id="MBN4077419.1"/>
    </source>
</evidence>
<dbReference type="PANTHER" id="PTHR10937:SF0">
    <property type="entry name" value="GLUTAMINE--FRUCTOSE-6-PHOSPHATE TRANSAMINASE (ISOMERIZING)"/>
    <property type="match status" value="1"/>
</dbReference>
<feature type="domain" description="Glutamine amidotransferase type-2" evidence="9">
    <location>
        <begin position="2"/>
        <end position="221"/>
    </location>
</feature>
<comment type="catalytic activity">
    <reaction evidence="1 8">
        <text>D-fructose 6-phosphate + L-glutamine = D-glucosamine 6-phosphate + L-glutamate</text>
        <dbReference type="Rhea" id="RHEA:13237"/>
        <dbReference type="ChEBI" id="CHEBI:29985"/>
        <dbReference type="ChEBI" id="CHEBI:58359"/>
        <dbReference type="ChEBI" id="CHEBI:58725"/>
        <dbReference type="ChEBI" id="CHEBI:61527"/>
        <dbReference type="EC" id="2.6.1.16"/>
    </reaction>
</comment>
<dbReference type="InterPro" id="IPR047084">
    <property type="entry name" value="GFAT_N"/>
</dbReference>
<proteinExistence type="inferred from homology"/>
<name>A0ABS3AZ57_9FIRM</name>
<evidence type="ECO:0000256" key="6">
    <source>
        <dbReference type="ARBA" id="ARBA00022737"/>
    </source>
</evidence>
<dbReference type="CDD" id="cd05009">
    <property type="entry name" value="SIS_GlmS_GlmD_2"/>
    <property type="match status" value="1"/>
</dbReference>